<dbReference type="Proteomes" id="UP001058739">
    <property type="component" value="Chromosome 01"/>
</dbReference>
<organism evidence="1 2">
    <name type="scientific">Brucella pseudintermedia</name>
    <dbReference type="NCBI Taxonomy" id="370111"/>
    <lineage>
        <taxon>Bacteria</taxon>
        <taxon>Pseudomonadati</taxon>
        <taxon>Pseudomonadota</taxon>
        <taxon>Alphaproteobacteria</taxon>
        <taxon>Hyphomicrobiales</taxon>
        <taxon>Brucellaceae</taxon>
        <taxon>Brucella/Ochrobactrum group</taxon>
        <taxon>Brucella</taxon>
    </lineage>
</organism>
<evidence type="ECO:0000313" key="1">
    <source>
        <dbReference type="EMBL" id="UWL60716.1"/>
    </source>
</evidence>
<protein>
    <submittedName>
        <fullName evidence="1">Rha family transcriptional regulator</fullName>
    </submittedName>
</protein>
<dbReference type="Pfam" id="PF09669">
    <property type="entry name" value="Phage_pRha"/>
    <property type="match status" value="1"/>
</dbReference>
<proteinExistence type="predicted"/>
<reference evidence="1" key="1">
    <citation type="submission" date="2022-06" db="EMBL/GenBank/DDBJ databases">
        <title>Complete Genome Sequence of Deoxynivalenol-bioadsorption Ochrobactrum pseudintermedium ASAG-D25.</title>
        <authorList>
            <person name="Wang N."/>
        </authorList>
    </citation>
    <scope>NUCLEOTIDE SEQUENCE</scope>
    <source>
        <strain evidence="1">ASAG-D25</strain>
    </source>
</reference>
<dbReference type="EMBL" id="CP099967">
    <property type="protein sequence ID" value="UWL60716.1"/>
    <property type="molecule type" value="Genomic_DNA"/>
</dbReference>
<dbReference type="RefSeq" id="WP_259697970.1">
    <property type="nucleotide sequence ID" value="NZ_CP099967.1"/>
</dbReference>
<evidence type="ECO:0000313" key="2">
    <source>
        <dbReference type="Proteomes" id="UP001058739"/>
    </source>
</evidence>
<sequence>MPPPPRPNATVKSCRGISSFPVAVTIGRCGRGGGELDGRQTTTNPIVTIRNGKVFANSRDVADFFGKRHANVLRAIDDLECSPRFTQLNFEFSDYLDSTGRKLRSVNMTKDGFAFLVMGFTGKRALEFKLSAGI</sequence>
<accession>A0ABY5UBJ7</accession>
<dbReference type="NCBIfam" id="TIGR02681">
    <property type="entry name" value="phage_pRha"/>
    <property type="match status" value="1"/>
</dbReference>
<gene>
    <name evidence="1" type="ORF">NIK97_02855</name>
</gene>
<dbReference type="InterPro" id="IPR014054">
    <property type="entry name" value="Phage_regulatory_Rha"/>
</dbReference>
<name>A0ABY5UBJ7_9HYPH</name>
<keyword evidence="2" id="KW-1185">Reference proteome</keyword>